<dbReference type="RefSeq" id="WP_378572896.1">
    <property type="nucleotide sequence ID" value="NZ_JBHSFQ010000006.1"/>
</dbReference>
<keyword evidence="3" id="KW-1185">Reference proteome</keyword>
<comment type="caution">
    <text evidence="2">The sequence shown here is derived from an EMBL/GenBank/DDBJ whole genome shotgun (WGS) entry which is preliminary data.</text>
</comment>
<reference evidence="3" key="1">
    <citation type="journal article" date="2019" name="Int. J. Syst. Evol. Microbiol.">
        <title>The Global Catalogue of Microorganisms (GCM) 10K type strain sequencing project: providing services to taxonomists for standard genome sequencing and annotation.</title>
        <authorList>
            <consortium name="The Broad Institute Genomics Platform"/>
            <consortium name="The Broad Institute Genome Sequencing Center for Infectious Disease"/>
            <person name="Wu L."/>
            <person name="Ma J."/>
        </authorList>
    </citation>
    <scope>NUCLEOTIDE SEQUENCE [LARGE SCALE GENOMIC DNA]</scope>
    <source>
        <strain evidence="3">XZYJ18</strain>
    </source>
</reference>
<dbReference type="Proteomes" id="UP001595923">
    <property type="component" value="Unassembled WGS sequence"/>
</dbReference>
<evidence type="ECO:0000259" key="1">
    <source>
        <dbReference type="Pfam" id="PF04149"/>
    </source>
</evidence>
<evidence type="ECO:0000313" key="3">
    <source>
        <dbReference type="Proteomes" id="UP001595923"/>
    </source>
</evidence>
<accession>A0ABV9DWR9</accession>
<feature type="domain" description="DUF397" evidence="1">
    <location>
        <begin position="6"/>
        <end position="56"/>
    </location>
</feature>
<dbReference type="EMBL" id="JBHSFQ010000006">
    <property type="protein sequence ID" value="MFC4562048.1"/>
    <property type="molecule type" value="Genomic_DNA"/>
</dbReference>
<dbReference type="InterPro" id="IPR007278">
    <property type="entry name" value="DUF397"/>
</dbReference>
<name>A0ABV9DWR9_9ACTN</name>
<organism evidence="2 3">
    <name type="scientific">Nocardiopsis mangrovi</name>
    <dbReference type="NCBI Taxonomy" id="1179818"/>
    <lineage>
        <taxon>Bacteria</taxon>
        <taxon>Bacillati</taxon>
        <taxon>Actinomycetota</taxon>
        <taxon>Actinomycetes</taxon>
        <taxon>Streptosporangiales</taxon>
        <taxon>Nocardiopsidaceae</taxon>
        <taxon>Nocardiopsis</taxon>
    </lineage>
</organism>
<gene>
    <name evidence="2" type="ORF">ACFO4E_09290</name>
</gene>
<evidence type="ECO:0000313" key="2">
    <source>
        <dbReference type="EMBL" id="MFC4562048.1"/>
    </source>
</evidence>
<protein>
    <submittedName>
        <fullName evidence="2">DUF397 domain-containing protein</fullName>
    </submittedName>
</protein>
<sequence>MTTSCGWHKSSYSGGNNNNCVEVAEGTATLMRDSRHRDLAALAFPVTEWRAFLADIDSL</sequence>
<proteinExistence type="predicted"/>
<dbReference type="Pfam" id="PF04149">
    <property type="entry name" value="DUF397"/>
    <property type="match status" value="1"/>
</dbReference>